<reference evidence="1" key="1">
    <citation type="submission" date="2023-05" db="EMBL/GenBank/DDBJ databases">
        <authorList>
            <person name="Stuckert A."/>
        </authorList>
    </citation>
    <scope>NUCLEOTIDE SEQUENCE</scope>
</reference>
<comment type="caution">
    <text evidence="1">The sequence shown here is derived from an EMBL/GenBank/DDBJ whole genome shotgun (WGS) entry which is preliminary data.</text>
</comment>
<dbReference type="Proteomes" id="UP001162483">
    <property type="component" value="Unassembled WGS sequence"/>
</dbReference>
<gene>
    <name evidence="1" type="ORF">SPARVUS_LOCUS11424133</name>
</gene>
<evidence type="ECO:0008006" key="3">
    <source>
        <dbReference type="Google" id="ProtNLM"/>
    </source>
</evidence>
<protein>
    <recommendedName>
        <fullName evidence="3">Secreted protein</fullName>
    </recommendedName>
</protein>
<evidence type="ECO:0000313" key="1">
    <source>
        <dbReference type="EMBL" id="CAI9592792.1"/>
    </source>
</evidence>
<feature type="non-terminal residue" evidence="1">
    <location>
        <position position="112"/>
    </location>
</feature>
<keyword evidence="2" id="KW-1185">Reference proteome</keyword>
<evidence type="ECO:0000313" key="2">
    <source>
        <dbReference type="Proteomes" id="UP001162483"/>
    </source>
</evidence>
<accession>A0ABN9FAC5</accession>
<dbReference type="EMBL" id="CATNWA010016454">
    <property type="protein sequence ID" value="CAI9592792.1"/>
    <property type="molecule type" value="Genomic_DNA"/>
</dbReference>
<name>A0ABN9FAC5_9NEOB</name>
<organism evidence="1 2">
    <name type="scientific">Staurois parvus</name>
    <dbReference type="NCBI Taxonomy" id="386267"/>
    <lineage>
        <taxon>Eukaryota</taxon>
        <taxon>Metazoa</taxon>
        <taxon>Chordata</taxon>
        <taxon>Craniata</taxon>
        <taxon>Vertebrata</taxon>
        <taxon>Euteleostomi</taxon>
        <taxon>Amphibia</taxon>
        <taxon>Batrachia</taxon>
        <taxon>Anura</taxon>
        <taxon>Neobatrachia</taxon>
        <taxon>Ranoidea</taxon>
        <taxon>Ranidae</taxon>
        <taxon>Staurois</taxon>
    </lineage>
</organism>
<sequence>MHASAALVAMVEPVSWSSMRRIIGADALQGGQVTLASRPTHVPPTHAGTVEPVSHLNHSMCANAWKVFTERPASRTSMNANRIHAKMAEPVLMALDLSRVCARVVLLVISAR</sequence>
<proteinExistence type="predicted"/>